<dbReference type="AlphaFoldDB" id="D7VIR4"/>
<sequence length="345" mass="39244">MEEIPYAETGKQEGPIRCSILLLQEDVNPYTMRQTTDTLLMIRPASFRKNEQTSINNYFQHTIPGWSDERINTCAQQEFDNFVSLLKQHDIRLIVIQDDGQHDTPDSIFPNNWISFHENGEVVLYPMFAENRRNERKIDIFAPLKEAGYAVTDRRDFTSSENQHLFLEGTGSLILDRVNRKAYCSLSPRADSDLVHRFCLTMDYTPVLFESFQSVGDLRKAIYHTNVMMAVGDHFAVLCADAIDNKLQRQLVIDNLHQDNKEIVFITEEQAGRFAGNILQVHSVSGASFVVMSSQAYDCLLPIQRDMLSQYGTLLKSPLNVIETCGGGSARCMMAEVFLPQQTIS</sequence>
<dbReference type="PANTHER" id="PTHR43224">
    <property type="entry name" value="AMIDINOTRANSFERASE"/>
    <property type="match status" value="1"/>
</dbReference>
<dbReference type="NCBIfam" id="NF046062">
    <property type="entry name" value="citrull_CtlX"/>
    <property type="match status" value="1"/>
</dbReference>
<dbReference type="Pfam" id="PF19420">
    <property type="entry name" value="DDAH_eukar"/>
    <property type="match status" value="1"/>
</dbReference>
<dbReference type="PANTHER" id="PTHR43224:SF1">
    <property type="entry name" value="AMIDINOTRANSFERASE"/>
    <property type="match status" value="1"/>
</dbReference>
<comment type="caution">
    <text evidence="1">The sequence shown here is derived from an EMBL/GenBank/DDBJ whole genome shotgun (WGS) entry which is preliminary data.</text>
</comment>
<dbReference type="EMBL" id="ACHA02000002">
    <property type="protein sequence ID" value="EFK59966.1"/>
    <property type="molecule type" value="Genomic_DNA"/>
</dbReference>
<accession>D7VIR4</accession>
<dbReference type="HOGENOM" id="CLU_077407_0_0_10"/>
<name>D7VIR4_SPHSI</name>
<dbReference type="PIRSF" id="PIRSF028188">
    <property type="entry name" value="Amdntrnsf_FN0238"/>
    <property type="match status" value="1"/>
</dbReference>
<protein>
    <recommendedName>
        <fullName evidence="3">Amidinotransferase</fullName>
    </recommendedName>
</protein>
<dbReference type="Proteomes" id="UP000006258">
    <property type="component" value="Unassembled WGS sequence"/>
</dbReference>
<dbReference type="InterPro" id="IPR014541">
    <property type="entry name" value="Amdntrnsf_FN0238"/>
</dbReference>
<keyword evidence="2" id="KW-1185">Reference proteome</keyword>
<proteinExistence type="predicted"/>
<dbReference type="Gene3D" id="3.75.10.10">
    <property type="entry name" value="L-arginine/glycine Amidinotransferase, Chain A"/>
    <property type="match status" value="1"/>
</dbReference>
<organism evidence="1 2">
    <name type="scientific">Sphingobacterium spiritivorum ATCC 33861</name>
    <dbReference type="NCBI Taxonomy" id="525373"/>
    <lineage>
        <taxon>Bacteria</taxon>
        <taxon>Pseudomonadati</taxon>
        <taxon>Bacteroidota</taxon>
        <taxon>Sphingobacteriia</taxon>
        <taxon>Sphingobacteriales</taxon>
        <taxon>Sphingobacteriaceae</taxon>
        <taxon>Sphingobacterium</taxon>
    </lineage>
</organism>
<reference evidence="1" key="1">
    <citation type="submission" date="2010-07" db="EMBL/GenBank/DDBJ databases">
        <authorList>
            <person name="Muzny D."/>
            <person name="Qin X."/>
            <person name="Buhay C."/>
            <person name="Dugan-Rocha S."/>
            <person name="Ding Y."/>
            <person name="Chen G."/>
            <person name="Hawes A."/>
            <person name="Holder M."/>
            <person name="Jhangiani S."/>
            <person name="Johnson A."/>
            <person name="Khan Z."/>
            <person name="Li Z."/>
            <person name="Liu W."/>
            <person name="Liu X."/>
            <person name="Perez L."/>
            <person name="Shen H."/>
            <person name="Wang Q."/>
            <person name="Watt J."/>
            <person name="Xi L."/>
            <person name="Xin Y."/>
            <person name="Zhou J."/>
            <person name="Deng J."/>
            <person name="Jiang H."/>
            <person name="Liu Y."/>
            <person name="Qu J."/>
            <person name="Song X.-Z."/>
            <person name="Zhang L."/>
            <person name="Villasana D."/>
            <person name="Johnson A."/>
            <person name="Liu J."/>
            <person name="Liyanage D."/>
            <person name="Lorensuhewa L."/>
            <person name="Robinson T."/>
            <person name="Song A."/>
            <person name="Song B.-B."/>
            <person name="Dinh H."/>
            <person name="Thornton R."/>
            <person name="Coyle M."/>
            <person name="Francisco L."/>
            <person name="Jackson L."/>
            <person name="Javaid M."/>
            <person name="Korchina V."/>
            <person name="Kovar C."/>
            <person name="Mata R."/>
            <person name="Mathew T."/>
            <person name="Ngo R."/>
            <person name="Nguyen L."/>
            <person name="Nguyen N."/>
            <person name="Okwuonu G."/>
            <person name="Ongeri F."/>
            <person name="Pham C."/>
            <person name="Simmons D."/>
            <person name="Wilczek-Boney K."/>
            <person name="Hale W."/>
            <person name="Jakkamsetti A."/>
            <person name="Pham P."/>
            <person name="Ruth R."/>
            <person name="San Lucas F."/>
            <person name="Warren J."/>
            <person name="Zhang J."/>
            <person name="Zhao Z."/>
            <person name="Zhou C."/>
            <person name="Zhu D."/>
            <person name="Lee S."/>
            <person name="Bess C."/>
            <person name="Blankenburg K."/>
            <person name="Forbes L."/>
            <person name="Fu Q."/>
            <person name="Gubbala S."/>
            <person name="Hirani K."/>
            <person name="Jayaseelan J.C."/>
            <person name="Lara F."/>
            <person name="Munidasa M."/>
            <person name="Palculict T."/>
            <person name="Patil S."/>
            <person name="Pu L.-L."/>
            <person name="Saada N."/>
            <person name="Tang L."/>
            <person name="Weissenberger G."/>
            <person name="Zhu Y."/>
            <person name="Hemphill L."/>
            <person name="Shang Y."/>
            <person name="Youmans B."/>
            <person name="Ayvaz T."/>
            <person name="Ross M."/>
            <person name="Santibanez J."/>
            <person name="Aqrawi P."/>
            <person name="Gross S."/>
            <person name="Joshi V."/>
            <person name="Fowler G."/>
            <person name="Nazareth L."/>
            <person name="Reid J."/>
            <person name="Worley K."/>
            <person name="Petrosino J."/>
            <person name="Highlander S."/>
            <person name="Gibbs R."/>
        </authorList>
    </citation>
    <scope>NUCLEOTIDE SEQUENCE [LARGE SCALE GENOMIC DNA]</scope>
    <source>
        <strain evidence="1">ATCC 33861</strain>
    </source>
</reference>
<dbReference type="eggNOG" id="COG4874">
    <property type="taxonomic scope" value="Bacteria"/>
</dbReference>
<evidence type="ECO:0008006" key="3">
    <source>
        <dbReference type="Google" id="ProtNLM"/>
    </source>
</evidence>
<evidence type="ECO:0000313" key="2">
    <source>
        <dbReference type="Proteomes" id="UP000006258"/>
    </source>
</evidence>
<dbReference type="SUPFAM" id="SSF55909">
    <property type="entry name" value="Pentein"/>
    <property type="match status" value="1"/>
</dbReference>
<dbReference type="STRING" id="525373.HMPREF0766_10883"/>
<gene>
    <name evidence="1" type="ORF">HMPREF0766_10883</name>
</gene>
<evidence type="ECO:0000313" key="1">
    <source>
        <dbReference type="EMBL" id="EFK59966.1"/>
    </source>
</evidence>